<feature type="non-terminal residue" evidence="7">
    <location>
        <position position="220"/>
    </location>
</feature>
<dbReference type="FunFam" id="3.30.420.10:FF:000045">
    <property type="entry name" value="3'-5' exonuclease DinG"/>
    <property type="match status" value="1"/>
</dbReference>
<comment type="function">
    <text evidence="4">DNA polymerase III is a complex, multichain enzyme responsible for most of the replicative synthesis in bacteria. The epsilon subunit contain the editing function and is a proofreading 3'-5' exonuclease.</text>
</comment>
<name>A0A395LYH6_9BACT</name>
<accession>A0A395LYH6</accession>
<dbReference type="Pfam" id="PF00929">
    <property type="entry name" value="RNase_T"/>
    <property type="match status" value="1"/>
</dbReference>
<organism evidence="7 8">
    <name type="scientific">Candidatus Thermochlorobacter aerophilus</name>
    <dbReference type="NCBI Taxonomy" id="1868324"/>
    <lineage>
        <taxon>Bacteria</taxon>
        <taxon>Pseudomonadati</taxon>
        <taxon>Chlorobiota</taxon>
        <taxon>Chlorobiia</taxon>
        <taxon>Chlorobiales</taxon>
        <taxon>Candidatus Thermochlorobacteriaceae</taxon>
        <taxon>Candidatus Thermochlorobacter</taxon>
    </lineage>
</organism>
<dbReference type="SUPFAM" id="SSF53098">
    <property type="entry name" value="Ribonuclease H-like"/>
    <property type="match status" value="1"/>
</dbReference>
<dbReference type="InterPro" id="IPR013520">
    <property type="entry name" value="Ribonucl_H"/>
</dbReference>
<comment type="subunit">
    <text evidence="5">DNA polymerase III contains a core (composed of alpha, epsilon and theta chains) that associates with a tau subunit. This core dimerizes to form the POLIII' complex. PolIII' associates with the gamma complex (composed of gamma, delta, delta', psi and chi chains) and with the beta chain to form the complete DNA polymerase III complex.</text>
</comment>
<keyword evidence="3 7" id="KW-0269">Exonuclease</keyword>
<gene>
    <name evidence="7" type="ORF">D0433_11215</name>
</gene>
<evidence type="ECO:0000259" key="6">
    <source>
        <dbReference type="SMART" id="SM00479"/>
    </source>
</evidence>
<evidence type="ECO:0000256" key="2">
    <source>
        <dbReference type="ARBA" id="ARBA00022801"/>
    </source>
</evidence>
<dbReference type="InterPro" id="IPR012337">
    <property type="entry name" value="RNaseH-like_sf"/>
</dbReference>
<evidence type="ECO:0000256" key="4">
    <source>
        <dbReference type="ARBA" id="ARBA00025483"/>
    </source>
</evidence>
<dbReference type="InterPro" id="IPR036397">
    <property type="entry name" value="RNaseH_sf"/>
</dbReference>
<dbReference type="GO" id="GO:0008408">
    <property type="term" value="F:3'-5' exonuclease activity"/>
    <property type="evidence" value="ECO:0007669"/>
    <property type="project" value="TreeGrafter"/>
</dbReference>
<evidence type="ECO:0000256" key="1">
    <source>
        <dbReference type="ARBA" id="ARBA00022722"/>
    </source>
</evidence>
<dbReference type="GO" id="GO:0003887">
    <property type="term" value="F:DNA-directed DNA polymerase activity"/>
    <property type="evidence" value="ECO:0007669"/>
    <property type="project" value="InterPro"/>
</dbReference>
<dbReference type="GO" id="GO:0006260">
    <property type="term" value="P:DNA replication"/>
    <property type="evidence" value="ECO:0007669"/>
    <property type="project" value="InterPro"/>
</dbReference>
<dbReference type="EMBL" id="PHFL01000065">
    <property type="protein sequence ID" value="RFM23491.1"/>
    <property type="molecule type" value="Genomic_DNA"/>
</dbReference>
<dbReference type="SMART" id="SM00479">
    <property type="entry name" value="EXOIII"/>
    <property type="match status" value="1"/>
</dbReference>
<evidence type="ECO:0000313" key="7">
    <source>
        <dbReference type="EMBL" id="RFM23491.1"/>
    </source>
</evidence>
<evidence type="ECO:0000256" key="3">
    <source>
        <dbReference type="ARBA" id="ARBA00022839"/>
    </source>
</evidence>
<proteinExistence type="predicted"/>
<protein>
    <submittedName>
        <fullName evidence="7">3'-5' exonuclease</fullName>
    </submittedName>
</protein>
<dbReference type="GO" id="GO:0005829">
    <property type="term" value="C:cytosol"/>
    <property type="evidence" value="ECO:0007669"/>
    <property type="project" value="TreeGrafter"/>
</dbReference>
<evidence type="ECO:0000313" key="8">
    <source>
        <dbReference type="Proteomes" id="UP000266389"/>
    </source>
</evidence>
<dbReference type="PANTHER" id="PTHR30231:SF4">
    <property type="entry name" value="PROTEIN NEN2"/>
    <property type="match status" value="1"/>
</dbReference>
<dbReference type="GO" id="GO:0003677">
    <property type="term" value="F:DNA binding"/>
    <property type="evidence" value="ECO:0007669"/>
    <property type="project" value="InterPro"/>
</dbReference>
<feature type="domain" description="Exonuclease" evidence="6">
    <location>
        <begin position="41"/>
        <end position="220"/>
    </location>
</feature>
<evidence type="ECO:0000256" key="5">
    <source>
        <dbReference type="ARBA" id="ARBA00026073"/>
    </source>
</evidence>
<keyword evidence="2" id="KW-0378">Hydrolase</keyword>
<dbReference type="Proteomes" id="UP000266389">
    <property type="component" value="Unassembled WGS sequence"/>
</dbReference>
<dbReference type="NCBIfam" id="TIGR00573">
    <property type="entry name" value="dnaq"/>
    <property type="match status" value="1"/>
</dbReference>
<keyword evidence="1" id="KW-0540">Nuclease</keyword>
<sequence length="220" mass="24585">MKWIKQLFSQEPANSTELPAEVAKYFSGELPSKKSSIESLRFVVIDTETTGLNPAKGDRVLSIGAVVIKDLRVDLSQTFFERIYSETASPPETIAVHLITPEESRHAPKITDVLPMFLDFIGLNVLIAHHARFDLAFLNAELQRCYGRALRNYCLDTIDLAHALASTNQSFEYLGLNPRQMEEYELDKLAASLNVPIESRHDALNDAITTAQVAAVLLKR</sequence>
<dbReference type="PANTHER" id="PTHR30231">
    <property type="entry name" value="DNA POLYMERASE III SUBUNIT EPSILON"/>
    <property type="match status" value="1"/>
</dbReference>
<dbReference type="CDD" id="cd06127">
    <property type="entry name" value="DEDDh"/>
    <property type="match status" value="1"/>
</dbReference>
<dbReference type="AlphaFoldDB" id="A0A395LYH6"/>
<reference evidence="7 8" key="1">
    <citation type="journal article" date="2011" name="ISME J.">
        <title>Community ecology of hot spring cyanobacterial mats: predominant populations and their functional potential.</title>
        <authorList>
            <person name="Klatt C.G."/>
            <person name="Wood J.M."/>
            <person name="Rusch D.B."/>
            <person name="Bateson M.M."/>
            <person name="Hamamura N."/>
            <person name="Heidelberg J.F."/>
            <person name="Grossman A.R."/>
            <person name="Bhaya D."/>
            <person name="Cohan F.M."/>
            <person name="Kuhl M."/>
            <person name="Bryant D.A."/>
            <person name="Ward D.M."/>
        </authorList>
    </citation>
    <scope>NUCLEOTIDE SEQUENCE [LARGE SCALE GENOMIC DNA]</scope>
    <source>
        <strain evidence="7">OS</strain>
    </source>
</reference>
<comment type="caution">
    <text evidence="7">The sequence shown here is derived from an EMBL/GenBank/DDBJ whole genome shotgun (WGS) entry which is preliminary data.</text>
</comment>
<dbReference type="Gene3D" id="3.30.420.10">
    <property type="entry name" value="Ribonuclease H-like superfamily/Ribonuclease H"/>
    <property type="match status" value="1"/>
</dbReference>
<dbReference type="InterPro" id="IPR006054">
    <property type="entry name" value="DnaQ"/>
</dbReference>